<feature type="domain" description="C2H2-type" evidence="10">
    <location>
        <begin position="412"/>
        <end position="442"/>
    </location>
</feature>
<dbReference type="AlphaFoldDB" id="A0AAJ6YPR4"/>
<dbReference type="GO" id="GO:0006357">
    <property type="term" value="P:regulation of transcription by RNA polymerase II"/>
    <property type="evidence" value="ECO:0007669"/>
    <property type="project" value="TreeGrafter"/>
</dbReference>
<proteinExistence type="predicted"/>
<keyword evidence="6" id="KW-0804">Transcription</keyword>
<keyword evidence="4" id="KW-0862">Zinc</keyword>
<evidence type="ECO:0000313" key="12">
    <source>
        <dbReference type="RefSeq" id="XP_011501942.1"/>
    </source>
</evidence>
<dbReference type="InterPro" id="IPR036236">
    <property type="entry name" value="Znf_C2H2_sf"/>
</dbReference>
<dbReference type="PROSITE" id="PS50157">
    <property type="entry name" value="ZINC_FINGER_C2H2_2"/>
    <property type="match status" value="3"/>
</dbReference>
<evidence type="ECO:0000256" key="6">
    <source>
        <dbReference type="ARBA" id="ARBA00023163"/>
    </source>
</evidence>
<comment type="subcellular location">
    <subcellularLocation>
        <location evidence="1">Nucleus</location>
    </subcellularLocation>
</comment>
<protein>
    <submittedName>
        <fullName evidence="12">Uncharacterized protein LOC105365469</fullName>
    </submittedName>
</protein>
<evidence type="ECO:0000256" key="3">
    <source>
        <dbReference type="ARBA" id="ARBA00022771"/>
    </source>
</evidence>
<dbReference type="KEGG" id="csol:105365469"/>
<keyword evidence="11" id="KW-1185">Reference proteome</keyword>
<keyword evidence="5" id="KW-0805">Transcription regulation</keyword>
<evidence type="ECO:0000256" key="2">
    <source>
        <dbReference type="ARBA" id="ARBA00022723"/>
    </source>
</evidence>
<evidence type="ECO:0000256" key="8">
    <source>
        <dbReference type="PROSITE-ProRule" id="PRU00042"/>
    </source>
</evidence>
<dbReference type="SMART" id="SM00355">
    <property type="entry name" value="ZnF_C2H2"/>
    <property type="match status" value="6"/>
</dbReference>
<evidence type="ECO:0000256" key="7">
    <source>
        <dbReference type="ARBA" id="ARBA00023242"/>
    </source>
</evidence>
<feature type="domain" description="C2H2-type" evidence="10">
    <location>
        <begin position="452"/>
        <end position="482"/>
    </location>
</feature>
<feature type="region of interest" description="Disordered" evidence="9">
    <location>
        <begin position="477"/>
        <end position="496"/>
    </location>
</feature>
<dbReference type="GO" id="GO:0008270">
    <property type="term" value="F:zinc ion binding"/>
    <property type="evidence" value="ECO:0007669"/>
    <property type="project" value="UniProtKB-KW"/>
</dbReference>
<name>A0AAJ6YPR4_9HYME</name>
<dbReference type="Gene3D" id="3.30.160.60">
    <property type="entry name" value="Classic Zinc Finger"/>
    <property type="match status" value="1"/>
</dbReference>
<dbReference type="PANTHER" id="PTHR46179:SF13">
    <property type="entry name" value="C2H2-TYPE DOMAIN-CONTAINING PROTEIN"/>
    <property type="match status" value="1"/>
</dbReference>
<dbReference type="GeneID" id="105365469"/>
<dbReference type="SUPFAM" id="SSF57667">
    <property type="entry name" value="beta-beta-alpha zinc fingers"/>
    <property type="match status" value="1"/>
</dbReference>
<dbReference type="RefSeq" id="XP_011501942.1">
    <property type="nucleotide sequence ID" value="XM_011503640.1"/>
</dbReference>
<keyword evidence="2" id="KW-0479">Metal-binding</keyword>
<organism evidence="11 12">
    <name type="scientific">Ceratosolen solmsi marchali</name>
    <dbReference type="NCBI Taxonomy" id="326594"/>
    <lineage>
        <taxon>Eukaryota</taxon>
        <taxon>Metazoa</taxon>
        <taxon>Ecdysozoa</taxon>
        <taxon>Arthropoda</taxon>
        <taxon>Hexapoda</taxon>
        <taxon>Insecta</taxon>
        <taxon>Pterygota</taxon>
        <taxon>Neoptera</taxon>
        <taxon>Endopterygota</taxon>
        <taxon>Hymenoptera</taxon>
        <taxon>Apocrita</taxon>
        <taxon>Proctotrupomorpha</taxon>
        <taxon>Chalcidoidea</taxon>
        <taxon>Agaonidae</taxon>
        <taxon>Agaoninae</taxon>
        <taxon>Ceratosolen</taxon>
    </lineage>
</organism>
<dbReference type="Proteomes" id="UP000695007">
    <property type="component" value="Unplaced"/>
</dbReference>
<dbReference type="InterPro" id="IPR051061">
    <property type="entry name" value="Zinc_finger_trans_reg"/>
</dbReference>
<sequence>MGQGTETSETCADRPTEVSVIRFVSRNRTIEEIAPKKEVYICKQRGCGKIFTNQEEYKTHEALEALKIRFICREPGCGEELSDPGSMWRHYQEWHNNETNVFVCPYTSCSSMHATSEILEEHIESSHRQLPTISTEPEIIYFEGPDNIIDEDITRVSDDGSGFDNVRSAAKDAADNGVVRKNEYFLKNETISLKQNKYNIKEEKRIVSAKAQKNDDYTVEQSKLRAALSYDDYSKNNGALNRVGAKFPKNKDLLITKENFLVKYEARSPICNNENVQIDNSQEGGNNTIFINSDVSLTKSPNQEHRIELGNLEKVFRNGFEKDSIKSEEITNEIKTHCSDDEEYTPKKQRMSRCKQEPYKCEINGCGKTYKYISHYRHHQDSHKLITNPITPINSTKMPKPKVGKATTVSFFICKMPGCGAQLSNVTTLWKHYQETHANAKPPAPTKCNEIYRCKITGCEMEFATSMMLYKHFSETHTKNSTNNSNSNIKTGNGGGVLIEQMYHDDTTAQRVNFKTDLKTKHSLSLNEYADSKDKNIQSSMIKEESGD</sequence>
<dbReference type="InterPro" id="IPR013087">
    <property type="entry name" value="Znf_C2H2_type"/>
</dbReference>
<dbReference type="PROSITE" id="PS00028">
    <property type="entry name" value="ZINC_FINGER_C2H2_1"/>
    <property type="match status" value="4"/>
</dbReference>
<accession>A0AAJ6YPR4</accession>
<dbReference type="Pfam" id="PF00096">
    <property type="entry name" value="zf-C2H2"/>
    <property type="match status" value="1"/>
</dbReference>
<gene>
    <name evidence="12" type="primary">LOC105365469</name>
</gene>
<keyword evidence="7" id="KW-0539">Nucleus</keyword>
<evidence type="ECO:0000256" key="1">
    <source>
        <dbReference type="ARBA" id="ARBA00004123"/>
    </source>
</evidence>
<evidence type="ECO:0000256" key="4">
    <source>
        <dbReference type="ARBA" id="ARBA00022833"/>
    </source>
</evidence>
<feature type="compositionally biased region" description="Low complexity" evidence="9">
    <location>
        <begin position="479"/>
        <end position="491"/>
    </location>
</feature>
<feature type="domain" description="C2H2-type" evidence="10">
    <location>
        <begin position="359"/>
        <end position="383"/>
    </location>
</feature>
<evidence type="ECO:0000259" key="10">
    <source>
        <dbReference type="PROSITE" id="PS50157"/>
    </source>
</evidence>
<evidence type="ECO:0000256" key="5">
    <source>
        <dbReference type="ARBA" id="ARBA00023015"/>
    </source>
</evidence>
<dbReference type="GO" id="GO:0005634">
    <property type="term" value="C:nucleus"/>
    <property type="evidence" value="ECO:0007669"/>
    <property type="project" value="UniProtKB-SubCell"/>
</dbReference>
<keyword evidence="3 8" id="KW-0863">Zinc-finger</keyword>
<dbReference type="PANTHER" id="PTHR46179">
    <property type="entry name" value="ZINC FINGER PROTEIN"/>
    <property type="match status" value="1"/>
</dbReference>
<evidence type="ECO:0000256" key="9">
    <source>
        <dbReference type="SAM" id="MobiDB-lite"/>
    </source>
</evidence>
<evidence type="ECO:0000313" key="11">
    <source>
        <dbReference type="Proteomes" id="UP000695007"/>
    </source>
</evidence>
<reference evidence="12" key="1">
    <citation type="submission" date="2025-08" db="UniProtKB">
        <authorList>
            <consortium name="RefSeq"/>
        </authorList>
    </citation>
    <scope>IDENTIFICATION</scope>
</reference>